<keyword evidence="2" id="KW-1185">Reference proteome</keyword>
<dbReference type="KEGG" id="pbn:PADG_07357"/>
<protein>
    <submittedName>
        <fullName evidence="1">Uncharacterized protein</fullName>
    </submittedName>
</protein>
<name>C1GJC1_PARBD</name>
<sequence length="234" mass="25710">MALVTAIVAEVPNHHTQTISDISITIPIQVRDPSGLAAFLISCQPSNTGWKQPLGRNLQQHHKPKEIEILAMSLSRPVLLFIPKLKESDNWLVGIRVRVGDFEFDAIMDKGPKQPAFQVPCGPTSVLSKACLRFHSLYTLLSVCGISHSVLDTSAIPLFANIFAFISLPAFPDLAGISSRFLKSVSTEKQKGQRRGSSIEHMPFTQESIITYEVHIKSKGEVGGGQRRVGWGEI</sequence>
<dbReference type="HOGENOM" id="CLU_1185332_0_0_1"/>
<dbReference type="VEuPathDB" id="FungiDB:PADG_07357"/>
<organism evidence="1 2">
    <name type="scientific">Paracoccidioides brasiliensis (strain Pb18)</name>
    <dbReference type="NCBI Taxonomy" id="502780"/>
    <lineage>
        <taxon>Eukaryota</taxon>
        <taxon>Fungi</taxon>
        <taxon>Dikarya</taxon>
        <taxon>Ascomycota</taxon>
        <taxon>Pezizomycotina</taxon>
        <taxon>Eurotiomycetes</taxon>
        <taxon>Eurotiomycetidae</taxon>
        <taxon>Onygenales</taxon>
        <taxon>Ajellomycetaceae</taxon>
        <taxon>Paracoccidioides</taxon>
    </lineage>
</organism>
<gene>
    <name evidence="1" type="ORF">PADG_07357</name>
</gene>
<accession>C1GJC1</accession>
<proteinExistence type="predicted"/>
<dbReference type="InParanoid" id="C1GJC1"/>
<dbReference type="RefSeq" id="XP_010762691.1">
    <property type="nucleotide sequence ID" value="XM_010764389.1"/>
</dbReference>
<evidence type="ECO:0000313" key="1">
    <source>
        <dbReference type="EMBL" id="EEH42537.2"/>
    </source>
</evidence>
<dbReference type="AlphaFoldDB" id="C1GJC1"/>
<dbReference type="GeneID" id="22585858"/>
<dbReference type="eggNOG" id="ENOG502RR0Y">
    <property type="taxonomic scope" value="Eukaryota"/>
</dbReference>
<reference evidence="1 2" key="1">
    <citation type="journal article" date="2011" name="PLoS Genet.">
        <title>Comparative genomic analysis of human fungal pathogens causing paracoccidioidomycosis.</title>
        <authorList>
            <person name="Desjardins C.A."/>
            <person name="Champion M.D."/>
            <person name="Holder J.W."/>
            <person name="Muszewska A."/>
            <person name="Goldberg J."/>
            <person name="Bailao A.M."/>
            <person name="Brigido M.M."/>
            <person name="Ferreira M.E."/>
            <person name="Garcia A.M."/>
            <person name="Grynberg M."/>
            <person name="Gujja S."/>
            <person name="Heiman D.I."/>
            <person name="Henn M.R."/>
            <person name="Kodira C.D."/>
            <person name="Leon-Narvaez H."/>
            <person name="Longo L.V."/>
            <person name="Ma L.J."/>
            <person name="Malavazi I."/>
            <person name="Matsuo A.L."/>
            <person name="Morais F.V."/>
            <person name="Pereira M."/>
            <person name="Rodriguez-Brito S."/>
            <person name="Sakthikumar S."/>
            <person name="Salem-Izacc S.M."/>
            <person name="Sykes S.M."/>
            <person name="Teixeira M.M."/>
            <person name="Vallejo M.C."/>
            <person name="Walter M.E."/>
            <person name="Yandava C."/>
            <person name="Young S."/>
            <person name="Zeng Q."/>
            <person name="Zucker J."/>
            <person name="Felipe M.S."/>
            <person name="Goldman G.H."/>
            <person name="Haas B.J."/>
            <person name="McEwen J.G."/>
            <person name="Nino-Vega G."/>
            <person name="Puccia R."/>
            <person name="San-Blas G."/>
            <person name="Soares C.M."/>
            <person name="Birren B.W."/>
            <person name="Cuomo C.A."/>
        </authorList>
    </citation>
    <scope>NUCLEOTIDE SEQUENCE [LARGE SCALE GENOMIC DNA]</scope>
    <source>
        <strain evidence="1 2">Pb18</strain>
    </source>
</reference>
<dbReference type="Proteomes" id="UP000001628">
    <property type="component" value="Unassembled WGS sequence"/>
</dbReference>
<evidence type="ECO:0000313" key="2">
    <source>
        <dbReference type="Proteomes" id="UP000001628"/>
    </source>
</evidence>
<dbReference type="EMBL" id="KN275967">
    <property type="protein sequence ID" value="EEH42537.2"/>
    <property type="molecule type" value="Genomic_DNA"/>
</dbReference>